<name>A0ABR8D1R9_9NOST</name>
<protein>
    <submittedName>
        <fullName evidence="2">Pentapeptide repeat-containing protein</fullName>
    </submittedName>
</protein>
<dbReference type="InterPro" id="IPR001646">
    <property type="entry name" value="5peptide_repeat"/>
</dbReference>
<proteinExistence type="predicted"/>
<dbReference type="PANTHER" id="PTHR14136:SF17">
    <property type="entry name" value="BTB_POZ DOMAIN-CONTAINING PROTEIN KCTD9"/>
    <property type="match status" value="1"/>
</dbReference>
<dbReference type="Gene3D" id="2.160.20.80">
    <property type="entry name" value="E3 ubiquitin-protein ligase SopA"/>
    <property type="match status" value="1"/>
</dbReference>
<dbReference type="InterPro" id="IPR054568">
    <property type="entry name" value="NNH3"/>
</dbReference>
<comment type="caution">
    <text evidence="2">The sequence shown here is derived from an EMBL/GenBank/DDBJ whole genome shotgun (WGS) entry which is preliminary data.</text>
</comment>
<dbReference type="SUPFAM" id="SSF52540">
    <property type="entry name" value="P-loop containing nucleoside triphosphate hydrolases"/>
    <property type="match status" value="1"/>
</dbReference>
<evidence type="ECO:0000259" key="1">
    <source>
        <dbReference type="Pfam" id="PF22735"/>
    </source>
</evidence>
<reference evidence="2 3" key="1">
    <citation type="journal article" date="2020" name="ISME J.">
        <title>Comparative genomics reveals insights into cyanobacterial evolution and habitat adaptation.</title>
        <authorList>
            <person name="Chen M.Y."/>
            <person name="Teng W.K."/>
            <person name="Zhao L."/>
            <person name="Hu C.X."/>
            <person name="Zhou Y.K."/>
            <person name="Han B.P."/>
            <person name="Song L.R."/>
            <person name="Shu W.S."/>
        </authorList>
    </citation>
    <scope>NUCLEOTIDE SEQUENCE [LARGE SCALE GENOMIC DNA]</scope>
    <source>
        <strain evidence="2 3">FACHB-119</strain>
    </source>
</reference>
<feature type="domain" description="NACHT N-terminal Helical" evidence="1">
    <location>
        <begin position="38"/>
        <end position="258"/>
    </location>
</feature>
<dbReference type="Pfam" id="PF00805">
    <property type="entry name" value="Pentapeptide"/>
    <property type="match status" value="2"/>
</dbReference>
<sequence length="953" mass="107627">MNLSIRHWLTERQIEINHIKTFTSGQLAGIAYRIVQDMEFKSLMPLDICTLAEVLQLTLDTVEQEISLLALITENLLCSLSQKKALKRNEGTWLAFQIAYLFALEQILLQEEHLQRTWLNRAKIPIDIKIVTLNPQLPGLLKTISSGKLSDTQAEQALSSLANSLLVQQMNNATEAWFVANGAEEFAAKLMTQRLNNALPGYLLKIIAENPAPLAQLQKFFCLGTLSDVSTINLYKENYRASLLQTLSTPLLIEYFSLKDIYIPPVGIPQETSDGKPVDLQTWVEKQLTDLETITVIESEPGYGKSSFCQIWAAEVALKLYPNWLPVVIRLRDIQYGKSLLETLNSGFTFNSYTNLATWLEQADPRCILLLDGLDELPPSFNGRAKAIFLQQLWQFQSQGQHKIVLTSRTTTVQEIISEIPLQLQRITIQPLEVNELKQWFQQWASVQSLSTAQNYFTFLKQAGLFTTKSHLIELSYLIRQPLMLYLLAIIHRDGLLDEKILQKNHRATLLWEIHSRLRRWLLGYPLFDEVNTILSRSGTAHIHRTAEAIANLLTDYHPQELIAQMQAIALQILHSERYQITLPKEVNPNTLPAFYFQTYKEKTSLQHKKINQLINSELKIQFSVRQLGNYLCAEAVANQLQMLTQQQADVYGTETFILDNPTTVAEHLYYLLGYGIITQEIAELIMAALPTQHKPTLLQRLESFWLAWCQGRWLDGGIAHKILPYFHSLQNPVNVEQVNTNVGVNIFLLLAAICRDIQVIFSPCGNPLNIHEFYPETMKFLLAKAVLLVDNHLMKRICSQSLVKINLSGALLSKVVLSGANLEQADLSNAILVNANLTDANLTGANLTGANLTGANLTGVNLESVNLTNACLYDAIFSEADREIAKLNGALFSVEQFQVVKSLVFKQPHSSDFSTTDETKLWDQNSIYTDSIETLEGEIIMPTLSYELTGDS</sequence>
<dbReference type="Pfam" id="PF22735">
    <property type="entry name" value="NNH3"/>
    <property type="match status" value="1"/>
</dbReference>
<gene>
    <name evidence="2" type="ORF">H6G83_07065</name>
</gene>
<dbReference type="Gene3D" id="3.40.50.300">
    <property type="entry name" value="P-loop containing nucleotide triphosphate hydrolases"/>
    <property type="match status" value="1"/>
</dbReference>
<accession>A0ABR8D1R9</accession>
<dbReference type="Proteomes" id="UP000661112">
    <property type="component" value="Unassembled WGS sequence"/>
</dbReference>
<dbReference type="InterPro" id="IPR051082">
    <property type="entry name" value="Pentapeptide-BTB/POZ_domain"/>
</dbReference>
<dbReference type="PANTHER" id="PTHR14136">
    <property type="entry name" value="BTB_POZ DOMAIN-CONTAINING PROTEIN KCTD9"/>
    <property type="match status" value="1"/>
</dbReference>
<evidence type="ECO:0000313" key="3">
    <source>
        <dbReference type="Proteomes" id="UP000661112"/>
    </source>
</evidence>
<dbReference type="SUPFAM" id="SSF141571">
    <property type="entry name" value="Pentapeptide repeat-like"/>
    <property type="match status" value="1"/>
</dbReference>
<dbReference type="InterPro" id="IPR027417">
    <property type="entry name" value="P-loop_NTPase"/>
</dbReference>
<dbReference type="RefSeq" id="WP_190469029.1">
    <property type="nucleotide sequence ID" value="NZ_JACJSG010000007.1"/>
</dbReference>
<dbReference type="EMBL" id="JACJSG010000007">
    <property type="protein sequence ID" value="MBD2500381.1"/>
    <property type="molecule type" value="Genomic_DNA"/>
</dbReference>
<evidence type="ECO:0000313" key="2">
    <source>
        <dbReference type="EMBL" id="MBD2500381.1"/>
    </source>
</evidence>
<organism evidence="2 3">
    <name type="scientific">Anabaena azotica FACHB-119</name>
    <dbReference type="NCBI Taxonomy" id="947527"/>
    <lineage>
        <taxon>Bacteria</taxon>
        <taxon>Bacillati</taxon>
        <taxon>Cyanobacteriota</taxon>
        <taxon>Cyanophyceae</taxon>
        <taxon>Nostocales</taxon>
        <taxon>Nostocaceae</taxon>
        <taxon>Anabaena</taxon>
        <taxon>Anabaena azotica</taxon>
    </lineage>
</organism>
<keyword evidence="3" id="KW-1185">Reference proteome</keyword>